<feature type="repeat" description="ANK" evidence="3">
    <location>
        <begin position="170"/>
        <end position="202"/>
    </location>
</feature>
<dbReference type="RefSeq" id="XP_008621434.1">
    <property type="nucleotide sequence ID" value="XM_008623212.1"/>
</dbReference>
<feature type="transmembrane region" description="Helical" evidence="5">
    <location>
        <begin position="1005"/>
        <end position="1029"/>
    </location>
</feature>
<feature type="transmembrane region" description="Helical" evidence="5">
    <location>
        <begin position="1179"/>
        <end position="1196"/>
    </location>
</feature>
<dbReference type="SMART" id="SM00248">
    <property type="entry name" value="ANK"/>
    <property type="match status" value="8"/>
</dbReference>
<dbReference type="eggNOG" id="KOG2319">
    <property type="taxonomic scope" value="Eukaryota"/>
</dbReference>
<sequence length="1514" mass="165365">MAEQKNTKSWFGHRVAPSSVPNVASPLVTESVTYDGPPLVRLFMQGQRDQVVARLESATSAIDLADIHNEETILSVACKAKHLEVLQHVLTQPSAKSIPNYSSLPLCAVQIRDANVVALVLPMMQGIDINAAVTPAGETLLHVAVKTGVVDVVTLLLDTYKASVTTATRLGDTPLHEAVRVCHSHLVPILVAAGADVDATNNAGETALGLAATFPSSIRVQQTMQQLLMANATIDTTDEENVELMSEVAFRIDHPLHCLARNGDVRGLCRRLGIHSSSGDNWEPWRVVSATEDFSAPSFTLSLQLFPFENKGDDDGASVALLGLEFTSVTAPTYYGVMRGSTISLTRVTETGETVYVGTYADGRVYLQEVDGVSECVLVAPPWLPKKDLPASRSARLTPATLDAAHARLVDARSDVAASLTCRDVGGRTVLMHAVKQARLHVVQALLPYSSMDQFVEMRDAKEKSMLDHAIQGVRGVNRQRRNVNHEALRLLTYLTQFTQSRLVDAPSLVHASPKKTLQQFEDYLDGYRWEELEMLLAITPNLFEAAATPDLAAKTLSRICEFGHVRHLELVLSQDPPVDLNAPPEQGVGSPLAIAILNHHSDIALCLLKAGALPTPVLTEHASDAERTELESAPLVRDCVTFHAEKEVLQRDYPEYVNVGVVDIQDIGATKKAKMTLVHVAVLHGPDPSVFERITDCRSLLNHRDADSKTPLILAAERGKQAFVVALIELGARTDMRTRYGETALSIAALYCHVAVVEVLLVHMNNIGVTNKRGETALDVMERALDIDGDKGPNHNTRRHIRDLIFSEMERRKSATYRATFAARLANIPTDEALNSDWFHSAILYDGDLGRSILNGCARLVSRHMETVNGVSDTKSSVLHLLLELPSGSQAQKMCLEHVAITRLLQIKWELSGRRVYTEQLLLNTRLVLTSVMATLLSPGTDFESVQVFAAVTLTSLVLCGIGYLGAQALRPQLLWRLARLFHDRSTARTFVVMPQLAAYKRRVYAGVLIAVVCLTTAIAAPLVWQLGINGRDWYPTLNAIALWLAAASGLVRERNEMRSRTYWASPLNVAECAVFTTLLSVFVPMHLGWIETQWQIYVALGSSISLILGVASVQCIEVVLSAGYLLPILSDLLGDVGNFFMFFGVFQLALSVAYYLLFLRVNAPKFNTPPQAFMTTYFVAFGALQIDALAAFDATTDPYGVLYSVTALIMMCHSGVVAILLLNVLIAMMSQTVNCRLERARTQALVGYARCVLRLESYLSASDRSHLMDLWPTVRNPVFAESVRMRDLPLSDDEAVSVVGNAALRLAWQSALRTLEASLYKPLNDTQRMLEELPIADAKTLSAPDVHVLGQFKKQVALEIARAIDCRCGTEAVLFADLSVRLRAHVEALQAVVAHAWRGTALDEGTALLLDELSVPITPPSRARTDYMVFFEFVHGARCDEVIRDSIGGAILTALGALAASVGSALQLPLDINEEQATEAHRPSSSSMPPLREDSADGPPPSALRIAEATTP</sequence>
<dbReference type="Pfam" id="PF12796">
    <property type="entry name" value="Ank_2"/>
    <property type="match status" value="2"/>
</dbReference>
<keyword evidence="5" id="KW-0812">Transmembrane</keyword>
<keyword evidence="7" id="KW-1185">Reference proteome</keyword>
<evidence type="ECO:0008006" key="8">
    <source>
        <dbReference type="Google" id="ProtNLM"/>
    </source>
</evidence>
<dbReference type="Proteomes" id="UP000030762">
    <property type="component" value="Unassembled WGS sequence"/>
</dbReference>
<feature type="transmembrane region" description="Helical" evidence="5">
    <location>
        <begin position="1098"/>
        <end position="1128"/>
    </location>
</feature>
<feature type="repeat" description="ANK" evidence="3">
    <location>
        <begin position="708"/>
        <end position="740"/>
    </location>
</feature>
<proteinExistence type="predicted"/>
<name>T0PSB8_SAPDV</name>
<evidence type="ECO:0000256" key="3">
    <source>
        <dbReference type="PROSITE-ProRule" id="PRU00023"/>
    </source>
</evidence>
<evidence type="ECO:0000256" key="4">
    <source>
        <dbReference type="SAM" id="MobiDB-lite"/>
    </source>
</evidence>
<dbReference type="PROSITE" id="PS50088">
    <property type="entry name" value="ANK_REPEAT"/>
    <property type="match status" value="3"/>
</dbReference>
<dbReference type="eggNOG" id="KOG4412">
    <property type="taxonomic scope" value="Eukaryota"/>
</dbReference>
<dbReference type="PANTHER" id="PTHR24198">
    <property type="entry name" value="ANKYRIN REPEAT AND PROTEIN KINASE DOMAIN-CONTAINING PROTEIN"/>
    <property type="match status" value="1"/>
</dbReference>
<evidence type="ECO:0000256" key="1">
    <source>
        <dbReference type="ARBA" id="ARBA00022737"/>
    </source>
</evidence>
<dbReference type="PROSITE" id="PS50297">
    <property type="entry name" value="ANK_REP_REGION"/>
    <property type="match status" value="3"/>
</dbReference>
<organism evidence="6 7">
    <name type="scientific">Saprolegnia diclina (strain VS20)</name>
    <dbReference type="NCBI Taxonomy" id="1156394"/>
    <lineage>
        <taxon>Eukaryota</taxon>
        <taxon>Sar</taxon>
        <taxon>Stramenopiles</taxon>
        <taxon>Oomycota</taxon>
        <taxon>Saprolegniomycetes</taxon>
        <taxon>Saprolegniales</taxon>
        <taxon>Saprolegniaceae</taxon>
        <taxon>Saprolegnia</taxon>
    </lineage>
</organism>
<feature type="transmembrane region" description="Helical" evidence="5">
    <location>
        <begin position="947"/>
        <end position="968"/>
    </location>
</feature>
<keyword evidence="2 3" id="KW-0040">ANK repeat</keyword>
<protein>
    <recommendedName>
        <fullName evidence="8">Ion transport domain-containing protein</fullName>
    </recommendedName>
</protein>
<feature type="transmembrane region" description="Helical" evidence="5">
    <location>
        <begin position="1140"/>
        <end position="1159"/>
    </location>
</feature>
<reference evidence="6 7" key="1">
    <citation type="submission" date="2012-04" db="EMBL/GenBank/DDBJ databases">
        <title>The Genome Sequence of Saprolegnia declina VS20.</title>
        <authorList>
            <consortium name="The Broad Institute Genome Sequencing Platform"/>
            <person name="Russ C."/>
            <person name="Nusbaum C."/>
            <person name="Tyler B."/>
            <person name="van West P."/>
            <person name="Dieguez-Uribeondo J."/>
            <person name="de Bruijn I."/>
            <person name="Tripathy S."/>
            <person name="Jiang R."/>
            <person name="Young S.K."/>
            <person name="Zeng Q."/>
            <person name="Gargeya S."/>
            <person name="Fitzgerald M."/>
            <person name="Haas B."/>
            <person name="Abouelleil A."/>
            <person name="Alvarado L."/>
            <person name="Arachchi H.M."/>
            <person name="Berlin A."/>
            <person name="Chapman S.B."/>
            <person name="Goldberg J."/>
            <person name="Griggs A."/>
            <person name="Gujja S."/>
            <person name="Hansen M."/>
            <person name="Howarth C."/>
            <person name="Imamovic A."/>
            <person name="Larimer J."/>
            <person name="McCowen C."/>
            <person name="Montmayeur A."/>
            <person name="Murphy C."/>
            <person name="Neiman D."/>
            <person name="Pearson M."/>
            <person name="Priest M."/>
            <person name="Roberts A."/>
            <person name="Saif S."/>
            <person name="Shea T."/>
            <person name="Sisk P."/>
            <person name="Sykes S."/>
            <person name="Wortman J."/>
            <person name="Nusbaum C."/>
            <person name="Birren B."/>
        </authorList>
    </citation>
    <scope>NUCLEOTIDE SEQUENCE [LARGE SCALE GENOMIC DNA]</scope>
    <source>
        <strain evidence="6 7">VS20</strain>
    </source>
</reference>
<dbReference type="VEuPathDB" id="FungiDB:SDRG_16979"/>
<dbReference type="InParanoid" id="T0PSB8"/>
<dbReference type="STRING" id="1156394.T0PSB8"/>
<dbReference type="EMBL" id="JH767303">
    <property type="protein sequence ID" value="EQC25136.1"/>
    <property type="molecule type" value="Genomic_DNA"/>
</dbReference>
<keyword evidence="5" id="KW-1133">Transmembrane helix</keyword>
<feature type="transmembrane region" description="Helical" evidence="5">
    <location>
        <begin position="1074"/>
        <end position="1092"/>
    </location>
</feature>
<dbReference type="InterPro" id="IPR036770">
    <property type="entry name" value="Ankyrin_rpt-contain_sf"/>
</dbReference>
<evidence type="ECO:0000313" key="7">
    <source>
        <dbReference type="Proteomes" id="UP000030762"/>
    </source>
</evidence>
<evidence type="ECO:0000256" key="2">
    <source>
        <dbReference type="ARBA" id="ARBA00023043"/>
    </source>
</evidence>
<keyword evidence="5" id="KW-0472">Membrane</keyword>
<dbReference type="InterPro" id="IPR002110">
    <property type="entry name" value="Ankyrin_rpt"/>
</dbReference>
<evidence type="ECO:0000256" key="5">
    <source>
        <dbReference type="SAM" id="Phobius"/>
    </source>
</evidence>
<dbReference type="SUPFAM" id="SSF48403">
    <property type="entry name" value="Ankyrin repeat"/>
    <property type="match status" value="2"/>
</dbReference>
<accession>T0PSB8</accession>
<feature type="repeat" description="ANK" evidence="3">
    <location>
        <begin position="136"/>
        <end position="158"/>
    </location>
</feature>
<keyword evidence="1" id="KW-0677">Repeat</keyword>
<dbReference type="Gene3D" id="1.25.40.20">
    <property type="entry name" value="Ankyrin repeat-containing domain"/>
    <property type="match status" value="3"/>
</dbReference>
<feature type="transmembrane region" description="Helical" evidence="5">
    <location>
        <begin position="1035"/>
        <end position="1053"/>
    </location>
</feature>
<gene>
    <name evidence="6" type="ORF">SDRG_16979</name>
</gene>
<dbReference type="OrthoDB" id="272079at2759"/>
<dbReference type="PANTHER" id="PTHR24198:SF194">
    <property type="entry name" value="INVERSIN-A"/>
    <property type="match status" value="1"/>
</dbReference>
<feature type="transmembrane region" description="Helical" evidence="5">
    <location>
        <begin position="1203"/>
        <end position="1231"/>
    </location>
</feature>
<dbReference type="GeneID" id="19957706"/>
<evidence type="ECO:0000313" key="6">
    <source>
        <dbReference type="EMBL" id="EQC25136.1"/>
    </source>
</evidence>
<feature type="region of interest" description="Disordered" evidence="4">
    <location>
        <begin position="1476"/>
        <end position="1514"/>
    </location>
</feature>